<keyword evidence="2" id="KW-1133">Transmembrane helix</keyword>
<protein>
    <submittedName>
        <fullName evidence="3">DUF883 family protein</fullName>
    </submittedName>
</protein>
<dbReference type="KEGG" id="caul:KCG34_21745"/>
<keyword evidence="2" id="KW-0812">Transmembrane</keyword>
<dbReference type="AlphaFoldDB" id="A0A975FYJ1"/>
<feature type="region of interest" description="Disordered" evidence="1">
    <location>
        <begin position="1"/>
        <end position="21"/>
    </location>
</feature>
<proteinExistence type="predicted"/>
<evidence type="ECO:0000313" key="3">
    <source>
        <dbReference type="EMBL" id="QUD87640.1"/>
    </source>
</evidence>
<dbReference type="RefSeq" id="WP_211937692.1">
    <property type="nucleotide sequence ID" value="NZ_CP073078.1"/>
</dbReference>
<organism evidence="3 4">
    <name type="scientific">Phenylobacterium montanum</name>
    <dbReference type="NCBI Taxonomy" id="2823693"/>
    <lineage>
        <taxon>Bacteria</taxon>
        <taxon>Pseudomonadati</taxon>
        <taxon>Pseudomonadota</taxon>
        <taxon>Alphaproteobacteria</taxon>
        <taxon>Caulobacterales</taxon>
        <taxon>Caulobacteraceae</taxon>
        <taxon>Phenylobacterium</taxon>
    </lineage>
</organism>
<reference evidence="3" key="1">
    <citation type="submission" date="2021-04" db="EMBL/GenBank/DDBJ databases">
        <title>The complete genome sequence of Caulobacter sp. S6.</title>
        <authorList>
            <person name="Tang Y."/>
            <person name="Ouyang W."/>
            <person name="Liu Q."/>
            <person name="Huang B."/>
            <person name="Guo Z."/>
            <person name="Lei P."/>
        </authorList>
    </citation>
    <scope>NUCLEOTIDE SEQUENCE</scope>
    <source>
        <strain evidence="3">S6</strain>
    </source>
</reference>
<dbReference type="Proteomes" id="UP000676409">
    <property type="component" value="Chromosome"/>
</dbReference>
<feature type="compositionally biased region" description="Low complexity" evidence="1">
    <location>
        <begin position="9"/>
        <end position="21"/>
    </location>
</feature>
<keyword evidence="4" id="KW-1185">Reference proteome</keyword>
<feature type="transmembrane region" description="Helical" evidence="2">
    <location>
        <begin position="76"/>
        <end position="94"/>
    </location>
</feature>
<name>A0A975FYJ1_9CAUL</name>
<evidence type="ECO:0000256" key="1">
    <source>
        <dbReference type="SAM" id="MobiDB-lite"/>
    </source>
</evidence>
<evidence type="ECO:0000256" key="2">
    <source>
        <dbReference type="SAM" id="Phobius"/>
    </source>
</evidence>
<sequence>MPAPKTPGTAEVANAAEETVQQAEKSFRELADRIEKLVKDGLETLRTQSRTYAEGAGERLETAQKYVTEHVQERPLTATVTALGVGVLIGLLLGSGRQR</sequence>
<keyword evidence="2" id="KW-0472">Membrane</keyword>
<accession>A0A975FYJ1</accession>
<evidence type="ECO:0000313" key="4">
    <source>
        <dbReference type="Proteomes" id="UP000676409"/>
    </source>
</evidence>
<gene>
    <name evidence="3" type="ORF">KCG34_21745</name>
</gene>
<dbReference type="EMBL" id="CP073078">
    <property type="protein sequence ID" value="QUD87640.1"/>
    <property type="molecule type" value="Genomic_DNA"/>
</dbReference>